<sequence>MTKNNELYITEQNRKGRALYLTISESRVHEVINEIIKQVSQSEKKIEFSKEELLSAFKSLPRNHNTSSELRSNYYLGKQASIFNNLSEARFSIFGNGKRLALVKVICDMRYLESLNIPNLEINKKNNTKANEIKKKKDFIIAKKKKKDKIIYLSFSDDKLNTLIDELIEDIEKFGEKSQFSKEELLNAIKSLPSEENTSVYIKRGYYIGKQAFLFRNIAEIRFSIFGVKRLALVGIVANIRTRIIRKNKTK</sequence>
<gene>
    <name evidence="1" type="ORF">ACFFGA_07985</name>
</gene>
<evidence type="ECO:0000313" key="1">
    <source>
        <dbReference type="EMBL" id="MFC0604489.1"/>
    </source>
</evidence>
<comment type="caution">
    <text evidence="1">The sequence shown here is derived from an EMBL/GenBank/DDBJ whole genome shotgun (WGS) entry which is preliminary data.</text>
</comment>
<dbReference type="Proteomes" id="UP001589832">
    <property type="component" value="Unassembled WGS sequence"/>
</dbReference>
<keyword evidence="2" id="KW-1185">Reference proteome</keyword>
<organism evidence="1 2">
    <name type="scientific">Winogradskyella pulchriflava</name>
    <dbReference type="NCBI Taxonomy" id="1110688"/>
    <lineage>
        <taxon>Bacteria</taxon>
        <taxon>Pseudomonadati</taxon>
        <taxon>Bacteroidota</taxon>
        <taxon>Flavobacteriia</taxon>
        <taxon>Flavobacteriales</taxon>
        <taxon>Flavobacteriaceae</taxon>
        <taxon>Winogradskyella</taxon>
    </lineage>
</organism>
<accession>A0ABV6Q880</accession>
<dbReference type="RefSeq" id="WP_386062198.1">
    <property type="nucleotide sequence ID" value="NZ_JBHLTQ010000003.1"/>
</dbReference>
<reference evidence="1 2" key="1">
    <citation type="submission" date="2024-09" db="EMBL/GenBank/DDBJ databases">
        <authorList>
            <person name="Sun Q."/>
            <person name="Mori K."/>
        </authorList>
    </citation>
    <scope>NUCLEOTIDE SEQUENCE [LARGE SCALE GENOMIC DNA]</scope>
    <source>
        <strain evidence="1 2">NCAIM B.02481</strain>
    </source>
</reference>
<protein>
    <submittedName>
        <fullName evidence="1">Uncharacterized protein</fullName>
    </submittedName>
</protein>
<dbReference type="EMBL" id="JBHLTQ010000003">
    <property type="protein sequence ID" value="MFC0604489.1"/>
    <property type="molecule type" value="Genomic_DNA"/>
</dbReference>
<proteinExistence type="predicted"/>
<evidence type="ECO:0000313" key="2">
    <source>
        <dbReference type="Proteomes" id="UP001589832"/>
    </source>
</evidence>
<name>A0ABV6Q880_9FLAO</name>